<name>A0ABY2DKF0_9ACTN</name>
<keyword evidence="2" id="KW-1185">Reference proteome</keyword>
<sequence>MGDSGRVYVTMSPANIMHVPDPTPDVVRENVDAALIMLSGALAALDKAGYDMEHMDGPYGEVFRATVSVIERAFPGADGESILTDRSLIEGDPGTQILESLSVARRQDYSED</sequence>
<gene>
    <name evidence="1" type="ORF">E1091_03420</name>
</gene>
<evidence type="ECO:0000313" key="1">
    <source>
        <dbReference type="EMBL" id="TDC01129.1"/>
    </source>
</evidence>
<comment type="caution">
    <text evidence="1">The sequence shown here is derived from an EMBL/GenBank/DDBJ whole genome shotgun (WGS) entry which is preliminary data.</text>
</comment>
<proteinExistence type="predicted"/>
<dbReference type="Proteomes" id="UP000295626">
    <property type="component" value="Unassembled WGS sequence"/>
</dbReference>
<reference evidence="1 2" key="1">
    <citation type="submission" date="2019-02" db="EMBL/GenBank/DDBJ databases">
        <title>Draft genome sequences of novel Actinobacteria.</title>
        <authorList>
            <person name="Sahin N."/>
            <person name="Ay H."/>
            <person name="Saygin H."/>
        </authorList>
    </citation>
    <scope>NUCLEOTIDE SEQUENCE [LARGE SCALE GENOMIC DNA]</scope>
    <source>
        <strain evidence="1 2">JCM 30529</strain>
    </source>
</reference>
<dbReference type="EMBL" id="SMKE01000065">
    <property type="protein sequence ID" value="TDC01129.1"/>
    <property type="molecule type" value="Genomic_DNA"/>
</dbReference>
<organism evidence="1 2">
    <name type="scientific">Micromonospora fluostatini</name>
    <dbReference type="NCBI Taxonomy" id="1629071"/>
    <lineage>
        <taxon>Bacteria</taxon>
        <taxon>Bacillati</taxon>
        <taxon>Actinomycetota</taxon>
        <taxon>Actinomycetes</taxon>
        <taxon>Micromonosporales</taxon>
        <taxon>Micromonosporaceae</taxon>
        <taxon>Micromonospora</taxon>
    </lineage>
</organism>
<evidence type="ECO:0008006" key="3">
    <source>
        <dbReference type="Google" id="ProtNLM"/>
    </source>
</evidence>
<accession>A0ABY2DKF0</accession>
<protein>
    <recommendedName>
        <fullName evidence="3">Thiamine-binding protein domain-containing protein</fullName>
    </recommendedName>
</protein>
<evidence type="ECO:0000313" key="2">
    <source>
        <dbReference type="Proteomes" id="UP000295626"/>
    </source>
</evidence>